<organism evidence="2 3">
    <name type="scientific">Bursaphelenchus xylophilus</name>
    <name type="common">Pinewood nematode worm</name>
    <name type="synonym">Aphelenchoides xylophilus</name>
    <dbReference type="NCBI Taxonomy" id="6326"/>
    <lineage>
        <taxon>Eukaryota</taxon>
        <taxon>Metazoa</taxon>
        <taxon>Ecdysozoa</taxon>
        <taxon>Nematoda</taxon>
        <taxon>Chromadorea</taxon>
        <taxon>Rhabditida</taxon>
        <taxon>Tylenchina</taxon>
        <taxon>Tylenchomorpha</taxon>
        <taxon>Aphelenchoidea</taxon>
        <taxon>Aphelenchoididae</taxon>
        <taxon>Bursaphelenchus</taxon>
    </lineage>
</organism>
<reference evidence="2" key="1">
    <citation type="submission" date="2020-09" db="EMBL/GenBank/DDBJ databases">
        <authorList>
            <person name="Kikuchi T."/>
        </authorList>
    </citation>
    <scope>NUCLEOTIDE SEQUENCE</scope>
    <source>
        <strain evidence="2">Ka4C1</strain>
    </source>
</reference>
<keyword evidence="3" id="KW-1185">Reference proteome</keyword>
<keyword evidence="1" id="KW-0732">Signal</keyword>
<gene>
    <name evidence="2" type="ORF">BXYJ_LOCUS2954</name>
</gene>
<dbReference type="Proteomes" id="UP000582659">
    <property type="component" value="Unassembled WGS sequence"/>
</dbReference>
<name>A0A7I8WN01_BURXY</name>
<feature type="signal peptide" evidence="1">
    <location>
        <begin position="1"/>
        <end position="16"/>
    </location>
</feature>
<feature type="chain" id="PRO_5035384807" evidence="1">
    <location>
        <begin position="17"/>
        <end position="150"/>
    </location>
</feature>
<sequence>MFQYIVSLLCIVSILAAPDYSYHPDYERQKIVIHRVECTDSTFRYKPYYETIFTARMKTFGLWPTYYNCVTNQGYNTTAMYSTKDNFPFDVQLVCFVKKSDFGTFSNSLELLVEHHCTRPNTTKLSIFEIPFAHDFEFGKSQVIPRLLLP</sequence>
<dbReference type="AlphaFoldDB" id="A0A7I8WN01"/>
<comment type="caution">
    <text evidence="2">The sequence shown here is derived from an EMBL/GenBank/DDBJ whole genome shotgun (WGS) entry which is preliminary data.</text>
</comment>
<accession>A0A7I8WN01</accession>
<evidence type="ECO:0000313" key="2">
    <source>
        <dbReference type="EMBL" id="CAD5213286.1"/>
    </source>
</evidence>
<protein>
    <submittedName>
        <fullName evidence="2">(pine wood nematode) hypothetical protein</fullName>
    </submittedName>
</protein>
<proteinExistence type="predicted"/>
<dbReference type="EMBL" id="CAJFDI010000002">
    <property type="protein sequence ID" value="CAD5213286.1"/>
    <property type="molecule type" value="Genomic_DNA"/>
</dbReference>
<dbReference type="Proteomes" id="UP000659654">
    <property type="component" value="Unassembled WGS sequence"/>
</dbReference>
<evidence type="ECO:0000256" key="1">
    <source>
        <dbReference type="SAM" id="SignalP"/>
    </source>
</evidence>
<evidence type="ECO:0000313" key="3">
    <source>
        <dbReference type="Proteomes" id="UP000659654"/>
    </source>
</evidence>
<dbReference type="EMBL" id="CAJFCV020000002">
    <property type="protein sequence ID" value="CAG9092278.1"/>
    <property type="molecule type" value="Genomic_DNA"/>
</dbReference>